<dbReference type="PANTHER" id="PTHR10434">
    <property type="entry name" value="1-ACYL-SN-GLYCEROL-3-PHOSPHATE ACYLTRANSFERASE"/>
    <property type="match status" value="1"/>
</dbReference>
<feature type="region of interest" description="Disordered" evidence="3">
    <location>
        <begin position="1"/>
        <end position="23"/>
    </location>
</feature>
<dbReference type="SUPFAM" id="SSF69593">
    <property type="entry name" value="Glycerol-3-phosphate (1)-acyltransferase"/>
    <property type="match status" value="1"/>
</dbReference>
<dbReference type="SMART" id="SM00563">
    <property type="entry name" value="PlsC"/>
    <property type="match status" value="1"/>
</dbReference>
<sequence length="253" mass="26707">MTGPGQRATPPGPGRGVTPEDIRRWGPTWSRRVGWFLDHVWWSTSVLDADRVPPTGRVLLAPNHTGVVDGPVVHGAVPRESHFLVKEEFFTSRLGFLMRWAGQIPVDRTNGRAALTTALALLEEDRCVGVFPEGTRGRGDVTTARHGIAWLAVRSGAPVVPVAVLGTRRSGDSRGHVPGPRSRLYVAFGEPVQAAEPGATTGRRAIAGAMDVIRGAMLATIADATARTGVGLPADDPVAGEARGAEGSPGTRE</sequence>
<name>C5C6J5_BEUC1</name>
<reference evidence="5 6" key="1">
    <citation type="journal article" date="2009" name="Stand. Genomic Sci.">
        <title>Complete genome sequence of Beutenbergia cavernae type strain (HKI 0122).</title>
        <authorList>
            <person name="Land M."/>
            <person name="Pukall R."/>
            <person name="Abt B."/>
            <person name="Goker M."/>
            <person name="Rohde M."/>
            <person name="Glavina Del Rio T."/>
            <person name="Tice H."/>
            <person name="Copeland A."/>
            <person name="Cheng J.F."/>
            <person name="Lucas S."/>
            <person name="Chen F."/>
            <person name="Nolan M."/>
            <person name="Bruce D."/>
            <person name="Goodwin L."/>
            <person name="Pitluck S."/>
            <person name="Ivanova N."/>
            <person name="Mavromatis K."/>
            <person name="Ovchinnikova G."/>
            <person name="Pati A."/>
            <person name="Chen A."/>
            <person name="Palaniappan K."/>
            <person name="Hauser L."/>
            <person name="Chang Y.J."/>
            <person name="Jefferies C.C."/>
            <person name="Saunders E."/>
            <person name="Brettin T."/>
            <person name="Detter J.C."/>
            <person name="Han C."/>
            <person name="Chain P."/>
            <person name="Bristow J."/>
            <person name="Eisen J.A."/>
            <person name="Markowitz V."/>
            <person name="Hugenholtz P."/>
            <person name="Kyrpides N.C."/>
            <person name="Klenk H.P."/>
            <person name="Lapidus A."/>
        </authorList>
    </citation>
    <scope>NUCLEOTIDE SEQUENCE [LARGE SCALE GENOMIC DNA]</scope>
    <source>
        <strain evidence="6">ATCC BAA-8 / DSM 12333 / NBRC 16432</strain>
    </source>
</reference>
<dbReference type="HOGENOM" id="CLU_027938_4_2_11"/>
<keyword evidence="1 5" id="KW-0808">Transferase</keyword>
<evidence type="ECO:0000259" key="4">
    <source>
        <dbReference type="SMART" id="SM00563"/>
    </source>
</evidence>
<dbReference type="eggNOG" id="COG0204">
    <property type="taxonomic scope" value="Bacteria"/>
</dbReference>
<evidence type="ECO:0000313" key="5">
    <source>
        <dbReference type="EMBL" id="ACQ80401.1"/>
    </source>
</evidence>
<organism evidence="5 6">
    <name type="scientific">Beutenbergia cavernae (strain ATCC BAA-8 / DSM 12333 / CCUG 43141 / JCM 11478 / NBRC 16432 / NCIMB 13614 / HKI 0122)</name>
    <dbReference type="NCBI Taxonomy" id="471853"/>
    <lineage>
        <taxon>Bacteria</taxon>
        <taxon>Bacillati</taxon>
        <taxon>Actinomycetota</taxon>
        <taxon>Actinomycetes</taxon>
        <taxon>Micrococcales</taxon>
        <taxon>Beutenbergiaceae</taxon>
        <taxon>Beutenbergia</taxon>
    </lineage>
</organism>
<accession>C5C6J5</accession>
<dbReference type="GO" id="GO:0003841">
    <property type="term" value="F:1-acylglycerol-3-phosphate O-acyltransferase activity"/>
    <property type="evidence" value="ECO:0007669"/>
    <property type="project" value="TreeGrafter"/>
</dbReference>
<keyword evidence="6" id="KW-1185">Reference proteome</keyword>
<proteinExistence type="predicted"/>
<dbReference type="KEGG" id="bcv:Bcav_2149"/>
<dbReference type="STRING" id="471853.Bcav_2149"/>
<evidence type="ECO:0000313" key="6">
    <source>
        <dbReference type="Proteomes" id="UP000007962"/>
    </source>
</evidence>
<evidence type="ECO:0000256" key="2">
    <source>
        <dbReference type="ARBA" id="ARBA00023315"/>
    </source>
</evidence>
<dbReference type="Proteomes" id="UP000007962">
    <property type="component" value="Chromosome"/>
</dbReference>
<evidence type="ECO:0000256" key="1">
    <source>
        <dbReference type="ARBA" id="ARBA00022679"/>
    </source>
</evidence>
<dbReference type="RefSeq" id="WP_015882641.1">
    <property type="nucleotide sequence ID" value="NC_012669.1"/>
</dbReference>
<dbReference type="AlphaFoldDB" id="C5C6J5"/>
<dbReference type="PANTHER" id="PTHR10434:SF11">
    <property type="entry name" value="1-ACYL-SN-GLYCEROL-3-PHOSPHATE ACYLTRANSFERASE"/>
    <property type="match status" value="1"/>
</dbReference>
<evidence type="ECO:0000256" key="3">
    <source>
        <dbReference type="SAM" id="MobiDB-lite"/>
    </source>
</evidence>
<feature type="region of interest" description="Disordered" evidence="3">
    <location>
        <begin position="230"/>
        <end position="253"/>
    </location>
</feature>
<feature type="domain" description="Phospholipid/glycerol acyltransferase" evidence="4">
    <location>
        <begin position="58"/>
        <end position="167"/>
    </location>
</feature>
<dbReference type="CDD" id="cd07989">
    <property type="entry name" value="LPLAT_AGPAT-like"/>
    <property type="match status" value="1"/>
</dbReference>
<dbReference type="Pfam" id="PF01553">
    <property type="entry name" value="Acyltransferase"/>
    <property type="match status" value="1"/>
</dbReference>
<protein>
    <submittedName>
        <fullName evidence="5">Phospholipid/glycerol acyltransferase</fullName>
    </submittedName>
</protein>
<dbReference type="GO" id="GO:0005886">
    <property type="term" value="C:plasma membrane"/>
    <property type="evidence" value="ECO:0007669"/>
    <property type="project" value="TreeGrafter"/>
</dbReference>
<dbReference type="EMBL" id="CP001618">
    <property type="protein sequence ID" value="ACQ80401.1"/>
    <property type="molecule type" value="Genomic_DNA"/>
</dbReference>
<keyword evidence="2 5" id="KW-0012">Acyltransferase</keyword>
<gene>
    <name evidence="5" type="ordered locus">Bcav_2149</name>
</gene>
<dbReference type="InterPro" id="IPR002123">
    <property type="entry name" value="Plipid/glycerol_acylTrfase"/>
</dbReference>
<dbReference type="GO" id="GO:0006654">
    <property type="term" value="P:phosphatidic acid biosynthetic process"/>
    <property type="evidence" value="ECO:0007669"/>
    <property type="project" value="TreeGrafter"/>
</dbReference>